<keyword evidence="9" id="KW-0326">Glycosidase</keyword>
<protein>
    <recommendedName>
        <fullName evidence="9">alpha-1,2-Mannosidase</fullName>
        <ecNumber evidence="9">3.2.1.-</ecNumber>
    </recommendedName>
</protein>
<dbReference type="PRINTS" id="PR00747">
    <property type="entry name" value="GLYHDRLASE47"/>
</dbReference>
<dbReference type="GO" id="GO:0005509">
    <property type="term" value="F:calcium ion binding"/>
    <property type="evidence" value="ECO:0007669"/>
    <property type="project" value="InterPro"/>
</dbReference>
<keyword evidence="4 9" id="KW-0378">Hydrolase</keyword>
<dbReference type="PANTHER" id="PTHR11742">
    <property type="entry name" value="MANNOSYL-OLIGOSACCHARIDE ALPHA-1,2-MANNOSIDASE-RELATED"/>
    <property type="match status" value="1"/>
</dbReference>
<sequence length="574" mass="64363">MFAGRRRLVFPIGAVLLILYLGYKLSVRRPEAGLWPEAQHPLHVNPKVLNDEDYFWRQIPTQYPVPPQSMRAFPQGPPVALPKIQAEFPQETTSDRKLRLQRQAAVRSAFQRCWDAYVKHAWLQDEVTPLSASSKNTFGGWGATLVDSLDTLCIMGLRQEFDEAVTAVAANISFETSSLTEINVFETTIRYLGGFLAAYDLSGDPRLLQKAREVGDMLYVAFDTPNHMPITRWELGRATSGGKQQAAEWALVAEIGSLCMEFTRLSLITNDQKWFSAAENIMLALQKQQMETKLPGLWPISMVALSGGLLPHYGDMYTEAMKTAIKYNFFRPMVPDSADILVSGIARTSTENGKPSVTVETQGQHLVCFAGGMLAIGGKLLNESGHLTTARKLVDGCIWAYENMPLGIMPEVFWMAPCDSDSDCPWDEKKWMQAVLERAGADKYDIDSAADLIKERRLPPGFTDIPDKRYVLRPEAIESVFIMYRTTGDPRLLEAAWAVFEAIQAVTKTDIANSAVADVTVASPAEVRQTDSMESFWMGETLKYFYLVFSEPDLISLDEWVFNTEAHPFRRLLP</sequence>
<dbReference type="Pfam" id="PF01532">
    <property type="entry name" value="Glyco_hydro_47"/>
    <property type="match status" value="1"/>
</dbReference>
<dbReference type="Gene3D" id="1.50.10.10">
    <property type="match status" value="2"/>
</dbReference>
<accession>A0AAI8VEC9</accession>
<feature type="binding site" evidence="7">
    <location>
        <position position="564"/>
    </location>
    <ligand>
        <name>Ca(2+)</name>
        <dbReference type="ChEBI" id="CHEBI:29108"/>
    </ligand>
</feature>
<dbReference type="InterPro" id="IPR001382">
    <property type="entry name" value="Glyco_hydro_47"/>
</dbReference>
<dbReference type="GO" id="GO:0016020">
    <property type="term" value="C:membrane"/>
    <property type="evidence" value="ECO:0007669"/>
    <property type="project" value="InterPro"/>
</dbReference>
<dbReference type="AlphaFoldDB" id="A0AAI8VEC9"/>
<dbReference type="SUPFAM" id="SSF48225">
    <property type="entry name" value="Seven-hairpin glycosidases"/>
    <property type="match status" value="1"/>
</dbReference>
<proteinExistence type="inferred from homology"/>
<keyword evidence="5 8" id="KW-1015">Disulfide bond</keyword>
<evidence type="ECO:0000256" key="2">
    <source>
        <dbReference type="ARBA" id="ARBA00004922"/>
    </source>
</evidence>
<keyword evidence="11" id="KW-1185">Reference proteome</keyword>
<evidence type="ECO:0000256" key="5">
    <source>
        <dbReference type="ARBA" id="ARBA00023157"/>
    </source>
</evidence>
<feature type="disulfide bond" evidence="8">
    <location>
        <begin position="368"/>
        <end position="397"/>
    </location>
</feature>
<comment type="caution">
    <text evidence="10">The sequence shown here is derived from an EMBL/GenBank/DDBJ whole genome shotgun (WGS) entry which is preliminary data.</text>
</comment>
<evidence type="ECO:0000313" key="11">
    <source>
        <dbReference type="Proteomes" id="UP001295740"/>
    </source>
</evidence>
<feature type="active site" evidence="6">
    <location>
        <position position="315"/>
    </location>
</feature>
<evidence type="ECO:0000313" key="10">
    <source>
        <dbReference type="EMBL" id="CAJ2502857.1"/>
    </source>
</evidence>
<dbReference type="InterPro" id="IPR012341">
    <property type="entry name" value="6hp_glycosidase-like_sf"/>
</dbReference>
<reference evidence="10" key="1">
    <citation type="submission" date="2023-10" db="EMBL/GenBank/DDBJ databases">
        <authorList>
            <person name="Hackl T."/>
        </authorList>
    </citation>
    <scope>NUCLEOTIDE SEQUENCE</scope>
</reference>
<dbReference type="GO" id="GO:0036503">
    <property type="term" value="P:ERAD pathway"/>
    <property type="evidence" value="ECO:0007669"/>
    <property type="project" value="UniProtKB-ARBA"/>
</dbReference>
<dbReference type="GO" id="GO:0005975">
    <property type="term" value="P:carbohydrate metabolic process"/>
    <property type="evidence" value="ECO:0007669"/>
    <property type="project" value="InterPro"/>
</dbReference>
<dbReference type="GO" id="GO:0005783">
    <property type="term" value="C:endoplasmic reticulum"/>
    <property type="evidence" value="ECO:0007669"/>
    <property type="project" value="TreeGrafter"/>
</dbReference>
<comment type="similarity">
    <text evidence="3 9">Belongs to the glycosyl hydrolase 47 family.</text>
</comment>
<dbReference type="InterPro" id="IPR050749">
    <property type="entry name" value="Glycosyl_Hydrolase_47"/>
</dbReference>
<organism evidence="10 11">
    <name type="scientific">Anthostomella pinea</name>
    <dbReference type="NCBI Taxonomy" id="933095"/>
    <lineage>
        <taxon>Eukaryota</taxon>
        <taxon>Fungi</taxon>
        <taxon>Dikarya</taxon>
        <taxon>Ascomycota</taxon>
        <taxon>Pezizomycotina</taxon>
        <taxon>Sordariomycetes</taxon>
        <taxon>Xylariomycetidae</taxon>
        <taxon>Xylariales</taxon>
        <taxon>Xylariaceae</taxon>
        <taxon>Anthostomella</taxon>
    </lineage>
</organism>
<dbReference type="EC" id="3.2.1.-" evidence="9"/>
<evidence type="ECO:0000256" key="8">
    <source>
        <dbReference type="PIRSR" id="PIRSR601382-3"/>
    </source>
</evidence>
<dbReference type="PANTHER" id="PTHR11742:SF89">
    <property type="entry name" value="ALPHA-1,2-MANNOSIDASE"/>
    <property type="match status" value="1"/>
</dbReference>
<evidence type="ECO:0000256" key="1">
    <source>
        <dbReference type="ARBA" id="ARBA00001913"/>
    </source>
</evidence>
<evidence type="ECO:0000256" key="4">
    <source>
        <dbReference type="ARBA" id="ARBA00022801"/>
    </source>
</evidence>
<evidence type="ECO:0000256" key="6">
    <source>
        <dbReference type="PIRSR" id="PIRSR601382-1"/>
    </source>
</evidence>
<feature type="active site" description="Proton donor" evidence="6">
    <location>
        <position position="411"/>
    </location>
</feature>
<gene>
    <name evidence="10" type="ORF">KHLLAP_LOCUS3325</name>
</gene>
<feature type="active site" description="Proton donor" evidence="6">
    <location>
        <position position="186"/>
    </location>
</feature>
<evidence type="ECO:0000256" key="7">
    <source>
        <dbReference type="PIRSR" id="PIRSR601382-2"/>
    </source>
</evidence>
<dbReference type="GO" id="GO:0004571">
    <property type="term" value="F:mannosyl-oligosaccharide 1,2-alpha-mannosidase activity"/>
    <property type="evidence" value="ECO:0007669"/>
    <property type="project" value="InterPro"/>
</dbReference>
<dbReference type="Proteomes" id="UP001295740">
    <property type="component" value="Unassembled WGS sequence"/>
</dbReference>
<name>A0AAI8VEC9_9PEZI</name>
<keyword evidence="7" id="KW-0106">Calcium</keyword>
<dbReference type="EMBL" id="CAUWAG010000004">
    <property type="protein sequence ID" value="CAJ2502857.1"/>
    <property type="molecule type" value="Genomic_DNA"/>
</dbReference>
<keyword evidence="7" id="KW-0479">Metal-binding</keyword>
<comment type="cofactor">
    <cofactor evidence="1 7">
        <name>Ca(2+)</name>
        <dbReference type="ChEBI" id="CHEBI:29108"/>
    </cofactor>
</comment>
<comment type="pathway">
    <text evidence="2">Protein modification; protein glycosylation.</text>
</comment>
<evidence type="ECO:0000256" key="3">
    <source>
        <dbReference type="ARBA" id="ARBA00007658"/>
    </source>
</evidence>
<dbReference type="InterPro" id="IPR036026">
    <property type="entry name" value="Seven-hairpin_glycosidases"/>
</dbReference>
<feature type="active site" evidence="6">
    <location>
        <position position="475"/>
    </location>
</feature>
<evidence type="ECO:0000256" key="9">
    <source>
        <dbReference type="RuleBase" id="RU361193"/>
    </source>
</evidence>